<accession>A0A381XVW6</accession>
<feature type="non-terminal residue" evidence="2">
    <location>
        <position position="284"/>
    </location>
</feature>
<name>A0A381XVW6_9ZZZZ</name>
<dbReference type="InterPro" id="IPR011444">
    <property type="entry name" value="DUF1549"/>
</dbReference>
<gene>
    <name evidence="2" type="ORF">METZ01_LOCUS121181</name>
</gene>
<organism evidence="2">
    <name type="scientific">marine metagenome</name>
    <dbReference type="NCBI Taxonomy" id="408172"/>
    <lineage>
        <taxon>unclassified sequences</taxon>
        <taxon>metagenomes</taxon>
        <taxon>ecological metagenomes</taxon>
    </lineage>
</organism>
<feature type="non-terminal residue" evidence="2">
    <location>
        <position position="1"/>
    </location>
</feature>
<feature type="domain" description="DUF1549" evidence="1">
    <location>
        <begin position="63"/>
        <end position="267"/>
    </location>
</feature>
<proteinExistence type="predicted"/>
<dbReference type="Pfam" id="PF07583">
    <property type="entry name" value="PSCyt2"/>
    <property type="match status" value="1"/>
</dbReference>
<dbReference type="EMBL" id="UINC01016406">
    <property type="protein sequence ID" value="SVA68327.1"/>
    <property type="molecule type" value="Genomic_DNA"/>
</dbReference>
<protein>
    <recommendedName>
        <fullName evidence="1">DUF1549 domain-containing protein</fullName>
    </recommendedName>
</protein>
<dbReference type="PANTHER" id="PTHR35889">
    <property type="entry name" value="CYCLOINULO-OLIGOSACCHARIDE FRUCTANOTRANSFERASE-RELATED"/>
    <property type="match status" value="1"/>
</dbReference>
<sequence length="284" mass="31925">VASCHSINGVGSVRIIRFATLLLVGGFLCHWGVVAGNDHWAYQRPGRPELPRLAKPEQAASAVDHFILDRLAKLGMAPSPLAKPGQQARRVFLDLVGRPPQPGEVDDFLANPTRREYGRMVDRLLANPQYGEKWARRWLDLARYADSNGFQADQLRDSWAYRDWVIDAFNSGMPFNQFAIEQLAGDLLPGATISQKIATGFHRTPTCNVEAGVHPESNRVNQVIDRVNTTGTVFLGTTLECAQCHDHKYDPFSMRDYYRMFAFFNNTPLEVKQQGNGVTWNFYG</sequence>
<evidence type="ECO:0000313" key="2">
    <source>
        <dbReference type="EMBL" id="SVA68327.1"/>
    </source>
</evidence>
<dbReference type="AlphaFoldDB" id="A0A381XVW6"/>
<reference evidence="2" key="1">
    <citation type="submission" date="2018-05" db="EMBL/GenBank/DDBJ databases">
        <authorList>
            <person name="Lanie J.A."/>
            <person name="Ng W.-L."/>
            <person name="Kazmierczak K.M."/>
            <person name="Andrzejewski T.M."/>
            <person name="Davidsen T.M."/>
            <person name="Wayne K.J."/>
            <person name="Tettelin H."/>
            <person name="Glass J.I."/>
            <person name="Rusch D."/>
            <person name="Podicherti R."/>
            <person name="Tsui H.-C.T."/>
            <person name="Winkler M.E."/>
        </authorList>
    </citation>
    <scope>NUCLEOTIDE SEQUENCE</scope>
</reference>
<dbReference type="PANTHER" id="PTHR35889:SF3">
    <property type="entry name" value="F-BOX DOMAIN-CONTAINING PROTEIN"/>
    <property type="match status" value="1"/>
</dbReference>
<evidence type="ECO:0000259" key="1">
    <source>
        <dbReference type="Pfam" id="PF07583"/>
    </source>
</evidence>